<keyword evidence="11" id="KW-1185">Reference proteome</keyword>
<dbReference type="KEGG" id="daf:Desaf_2307"/>
<dbReference type="Gene3D" id="3.30.450.20">
    <property type="entry name" value="PAS domain"/>
    <property type="match status" value="1"/>
</dbReference>
<dbReference type="Gene3D" id="3.30.70.270">
    <property type="match status" value="1"/>
</dbReference>
<evidence type="ECO:0000256" key="3">
    <source>
        <dbReference type="ARBA" id="ARBA00022475"/>
    </source>
</evidence>
<comment type="catalytic activity">
    <reaction evidence="7">
        <text>2 GTP = 3',3'-c-di-GMP + 2 diphosphate</text>
        <dbReference type="Rhea" id="RHEA:24898"/>
        <dbReference type="ChEBI" id="CHEBI:33019"/>
        <dbReference type="ChEBI" id="CHEBI:37565"/>
        <dbReference type="ChEBI" id="CHEBI:58805"/>
        <dbReference type="EC" id="2.7.7.65"/>
    </reaction>
</comment>
<dbReference type="PANTHER" id="PTHR45138:SF9">
    <property type="entry name" value="DIGUANYLATE CYCLASE DGCM-RELATED"/>
    <property type="match status" value="1"/>
</dbReference>
<gene>
    <name evidence="10" type="ORF">Desaf_2307</name>
</gene>
<evidence type="ECO:0000256" key="1">
    <source>
        <dbReference type="ARBA" id="ARBA00004651"/>
    </source>
</evidence>
<dbReference type="AlphaFoldDB" id="F3YXD5"/>
<dbReference type="SUPFAM" id="SSF55073">
    <property type="entry name" value="Nucleotide cyclase"/>
    <property type="match status" value="1"/>
</dbReference>
<comment type="subcellular location">
    <subcellularLocation>
        <location evidence="1">Cell membrane</location>
        <topology evidence="1">Multi-pass membrane protein</topology>
    </subcellularLocation>
</comment>
<sequence precursor="true">MKKAFNTRNRLLFVLALTLAISFVGISVLNYKITKASVQHEIIQNDLPLTRDNIYSELSSVLTRPITVSTSMGSDSFLKDWALDDERDLDKITRYLAQLRDRYDYFSTFFVSAKTRRYYHFKGFHKEISRYDAHDVWFYRFIVSGKEYDLDVDTDEASDNVLTVFVNCRLVDSTGELLGVTGVGLQVDSVARLIMDYQEKYDRSIYLVDAYGIVQVHSDKQLIDKANIRDMEGISSLAKAILKTRVEPQNFQFTRGGKNIFLTVRYVPELDWIIFVEQDEGKALAAARRNFIHTILIGIGSSVVIIALTLTTINVYQRRVEALATTDELTGAANRRRLEFVFQNAVYAHERYNRPLSLVLLDLDKFKPVNDQLGHLAGDQLLIRITRIISSAIRPTDLLARWGGDEFVVLTESTLADAMGITERIRAIMIEADLAGPEAIKDDPRRKVTLCCGLTEYSAGDSLDAMVLRADAAMYAGKARGGNIALKDVN</sequence>
<evidence type="ECO:0000256" key="7">
    <source>
        <dbReference type="ARBA" id="ARBA00034247"/>
    </source>
</evidence>
<keyword evidence="6 8" id="KW-0472">Membrane</keyword>
<dbReference type="InterPro" id="IPR043128">
    <property type="entry name" value="Rev_trsase/Diguanyl_cyclase"/>
</dbReference>
<dbReference type="RefSeq" id="WP_014260342.1">
    <property type="nucleotide sequence ID" value="NC_016629.1"/>
</dbReference>
<dbReference type="InterPro" id="IPR050469">
    <property type="entry name" value="Diguanylate_Cyclase"/>
</dbReference>
<dbReference type="InterPro" id="IPR029787">
    <property type="entry name" value="Nucleotide_cyclase"/>
</dbReference>
<evidence type="ECO:0000313" key="10">
    <source>
        <dbReference type="EMBL" id="EGJ50633.1"/>
    </source>
</evidence>
<keyword evidence="4 8" id="KW-0812">Transmembrane</keyword>
<keyword evidence="5 8" id="KW-1133">Transmembrane helix</keyword>
<dbReference type="GO" id="GO:0052621">
    <property type="term" value="F:diguanylate cyclase activity"/>
    <property type="evidence" value="ECO:0007669"/>
    <property type="project" value="UniProtKB-EC"/>
</dbReference>
<dbReference type="InterPro" id="IPR033479">
    <property type="entry name" value="dCache_1"/>
</dbReference>
<dbReference type="Pfam" id="PF00990">
    <property type="entry name" value="GGDEF"/>
    <property type="match status" value="1"/>
</dbReference>
<evidence type="ECO:0000256" key="4">
    <source>
        <dbReference type="ARBA" id="ARBA00022692"/>
    </source>
</evidence>
<reference evidence="10 11" key="1">
    <citation type="journal article" date="2011" name="J. Bacteriol.">
        <title>Genome sequence of the mercury-methylating and pleomorphic Desulfovibrio africanus Strain Walvis Bay.</title>
        <authorList>
            <person name="Brown S.D."/>
            <person name="Wall J.D."/>
            <person name="Kucken A.M."/>
            <person name="Gilmour C.C."/>
            <person name="Podar M."/>
            <person name="Brandt C.C."/>
            <person name="Teshima H."/>
            <person name="Detter J.C."/>
            <person name="Han C.S."/>
            <person name="Land M.L."/>
            <person name="Lucas S."/>
            <person name="Han J."/>
            <person name="Pennacchio L."/>
            <person name="Nolan M."/>
            <person name="Pitluck S."/>
            <person name="Woyke T."/>
            <person name="Goodwin L."/>
            <person name="Palumbo A.V."/>
            <person name="Elias D.A."/>
        </authorList>
    </citation>
    <scope>NUCLEOTIDE SEQUENCE [LARGE SCALE GENOMIC DNA]</scope>
    <source>
        <strain evidence="10 11">Walvis Bay</strain>
    </source>
</reference>
<dbReference type="EC" id="2.7.7.65" evidence="2"/>
<protein>
    <recommendedName>
        <fullName evidence="2">diguanylate cyclase</fullName>
        <ecNumber evidence="2">2.7.7.65</ecNumber>
    </recommendedName>
</protein>
<dbReference type="NCBIfam" id="TIGR00254">
    <property type="entry name" value="GGDEF"/>
    <property type="match status" value="1"/>
</dbReference>
<organism evidence="10 11">
    <name type="scientific">Desulfocurvibacter africanus subsp. africanus str. Walvis Bay</name>
    <dbReference type="NCBI Taxonomy" id="690850"/>
    <lineage>
        <taxon>Bacteria</taxon>
        <taxon>Pseudomonadati</taxon>
        <taxon>Thermodesulfobacteriota</taxon>
        <taxon>Desulfovibrionia</taxon>
        <taxon>Desulfovibrionales</taxon>
        <taxon>Desulfovibrionaceae</taxon>
        <taxon>Desulfocurvibacter</taxon>
    </lineage>
</organism>
<accession>F3YXD5</accession>
<dbReference type="PROSITE" id="PS50887">
    <property type="entry name" value="GGDEF"/>
    <property type="match status" value="1"/>
</dbReference>
<dbReference type="GO" id="GO:0005886">
    <property type="term" value="C:plasma membrane"/>
    <property type="evidence" value="ECO:0007669"/>
    <property type="project" value="UniProtKB-SubCell"/>
</dbReference>
<evidence type="ECO:0000256" key="6">
    <source>
        <dbReference type="ARBA" id="ARBA00023136"/>
    </source>
</evidence>
<dbReference type="SMART" id="SM00267">
    <property type="entry name" value="GGDEF"/>
    <property type="match status" value="1"/>
</dbReference>
<proteinExistence type="predicted"/>
<evidence type="ECO:0000256" key="2">
    <source>
        <dbReference type="ARBA" id="ARBA00012528"/>
    </source>
</evidence>
<dbReference type="STRING" id="690850.Desaf_2307"/>
<dbReference type="EMBL" id="CP003221">
    <property type="protein sequence ID" value="EGJ50633.1"/>
    <property type="molecule type" value="Genomic_DNA"/>
</dbReference>
<evidence type="ECO:0000256" key="8">
    <source>
        <dbReference type="SAM" id="Phobius"/>
    </source>
</evidence>
<dbReference type="CDD" id="cd01949">
    <property type="entry name" value="GGDEF"/>
    <property type="match status" value="1"/>
</dbReference>
<dbReference type="PANTHER" id="PTHR45138">
    <property type="entry name" value="REGULATORY COMPONENTS OF SENSORY TRANSDUCTION SYSTEM"/>
    <property type="match status" value="1"/>
</dbReference>
<name>F3YXD5_DESAF</name>
<feature type="transmembrane region" description="Helical" evidence="8">
    <location>
        <begin position="291"/>
        <end position="310"/>
    </location>
</feature>
<dbReference type="eggNOG" id="COG3706">
    <property type="taxonomic scope" value="Bacteria"/>
</dbReference>
<dbReference type="CDD" id="cd18773">
    <property type="entry name" value="PDC1_HK_sensor"/>
    <property type="match status" value="1"/>
</dbReference>
<dbReference type="HOGENOM" id="CLU_029518_0_0_7"/>
<feature type="domain" description="GGDEF" evidence="9">
    <location>
        <begin position="354"/>
        <end position="489"/>
    </location>
</feature>
<dbReference type="CDD" id="cd12912">
    <property type="entry name" value="PDC2_MCP_like"/>
    <property type="match status" value="1"/>
</dbReference>
<dbReference type="InterPro" id="IPR000160">
    <property type="entry name" value="GGDEF_dom"/>
</dbReference>
<dbReference type="Pfam" id="PF02743">
    <property type="entry name" value="dCache_1"/>
    <property type="match status" value="1"/>
</dbReference>
<evidence type="ECO:0000256" key="5">
    <source>
        <dbReference type="ARBA" id="ARBA00022989"/>
    </source>
</evidence>
<dbReference type="Proteomes" id="UP000007844">
    <property type="component" value="Chromosome"/>
</dbReference>
<evidence type="ECO:0000259" key="9">
    <source>
        <dbReference type="PROSITE" id="PS50887"/>
    </source>
</evidence>
<evidence type="ECO:0000313" key="11">
    <source>
        <dbReference type="Proteomes" id="UP000007844"/>
    </source>
</evidence>
<keyword evidence="3" id="KW-1003">Cell membrane</keyword>